<accession>A0A4P8IDF0</accession>
<dbReference type="GO" id="GO:0005524">
    <property type="term" value="F:ATP binding"/>
    <property type="evidence" value="ECO:0007669"/>
    <property type="project" value="UniProtKB-KW"/>
</dbReference>
<dbReference type="Proteomes" id="UP000298653">
    <property type="component" value="Chromosome"/>
</dbReference>
<organism evidence="6 7">
    <name type="scientific">Anaerostipes rhamnosivorans</name>
    <dbReference type="NCBI Taxonomy" id="1229621"/>
    <lineage>
        <taxon>Bacteria</taxon>
        <taxon>Bacillati</taxon>
        <taxon>Bacillota</taxon>
        <taxon>Clostridia</taxon>
        <taxon>Lachnospirales</taxon>
        <taxon>Lachnospiraceae</taxon>
        <taxon>Anaerostipes</taxon>
    </lineage>
</organism>
<proteinExistence type="inferred from homology"/>
<dbReference type="SUPFAM" id="SSF52540">
    <property type="entry name" value="P-loop containing nucleoside triphosphate hydrolases"/>
    <property type="match status" value="1"/>
</dbReference>
<dbReference type="InterPro" id="IPR017871">
    <property type="entry name" value="ABC_transporter-like_CS"/>
</dbReference>
<dbReference type="InterPro" id="IPR027417">
    <property type="entry name" value="P-loop_NTPase"/>
</dbReference>
<dbReference type="CDD" id="cd03268">
    <property type="entry name" value="ABC_BcrA_bacitracin_resist"/>
    <property type="match status" value="1"/>
</dbReference>
<dbReference type="RefSeq" id="WP_137329152.1">
    <property type="nucleotide sequence ID" value="NZ_CP040058.1"/>
</dbReference>
<dbReference type="EMBL" id="CP040058">
    <property type="protein sequence ID" value="QCP35842.1"/>
    <property type="molecule type" value="Genomic_DNA"/>
</dbReference>
<evidence type="ECO:0000256" key="1">
    <source>
        <dbReference type="ARBA" id="ARBA00005417"/>
    </source>
</evidence>
<keyword evidence="3" id="KW-0547">Nucleotide-binding</keyword>
<evidence type="ECO:0000313" key="6">
    <source>
        <dbReference type="EMBL" id="QCP35842.1"/>
    </source>
</evidence>
<dbReference type="PROSITE" id="PS50893">
    <property type="entry name" value="ABC_TRANSPORTER_2"/>
    <property type="match status" value="1"/>
</dbReference>
<dbReference type="PROSITE" id="PS00211">
    <property type="entry name" value="ABC_TRANSPORTER_1"/>
    <property type="match status" value="1"/>
</dbReference>
<protein>
    <submittedName>
        <fullName evidence="6">ABC-type multidrug transport system, ATPase component</fullName>
    </submittedName>
</protein>
<dbReference type="GO" id="GO:0016887">
    <property type="term" value="F:ATP hydrolysis activity"/>
    <property type="evidence" value="ECO:0007669"/>
    <property type="project" value="InterPro"/>
</dbReference>
<keyword evidence="7" id="KW-1185">Reference proteome</keyword>
<sequence>MDIVVKAEDITKSFGKQIAVRNVSMEVKRGDIYGFIGENGAGKTTMIRMMAGLAKPTSGELSLFGSGDPVKAREKIGTVIEYPALMPGMTAKENLIVEMKLRGMKDTRKVEEVLTKVGLDNTKKKKVKNFSLGMKQRLAIAIALLGDPEFLILDEPTNGLDPVGIREIRELIQELNQEHHITVLISSHILGELSKLATRYGIIHKGELIQEFTEEELVKQSQSNLTVKVPKEQRMKACEVMKEQFDADECQITGDEELKIYGFLDQPGEVNQALMQKGIKVQEIYVEKMDLEKYFLNTVGGAAC</sequence>
<dbReference type="InterPro" id="IPR003439">
    <property type="entry name" value="ABC_transporter-like_ATP-bd"/>
</dbReference>
<comment type="similarity">
    <text evidence="1">Belongs to the ABC transporter superfamily.</text>
</comment>
<dbReference type="InterPro" id="IPR003593">
    <property type="entry name" value="AAA+_ATPase"/>
</dbReference>
<reference evidence="6 7" key="1">
    <citation type="submission" date="2019-05" db="EMBL/GenBank/DDBJ databases">
        <title>Complete genome sequencing of Anaerostipes rhamnosivorans.</title>
        <authorList>
            <person name="Bui T.P.N."/>
            <person name="de Vos W.M."/>
        </authorList>
    </citation>
    <scope>NUCLEOTIDE SEQUENCE [LARGE SCALE GENOMIC DNA]</scope>
    <source>
        <strain evidence="6 7">1y2</strain>
    </source>
</reference>
<dbReference type="OrthoDB" id="9809205at2"/>
<evidence type="ECO:0000256" key="4">
    <source>
        <dbReference type="ARBA" id="ARBA00022840"/>
    </source>
</evidence>
<feature type="domain" description="ABC transporter" evidence="5">
    <location>
        <begin position="5"/>
        <end position="230"/>
    </location>
</feature>
<keyword evidence="2" id="KW-0813">Transport</keyword>
<dbReference type="PANTHER" id="PTHR43335:SF8">
    <property type="entry name" value="ABC TRANSPORTER, ATP-BINDING PROTEIN"/>
    <property type="match status" value="1"/>
</dbReference>
<evidence type="ECO:0000256" key="2">
    <source>
        <dbReference type="ARBA" id="ARBA00022448"/>
    </source>
</evidence>
<dbReference type="KEGG" id="arf:AR1Y2_2388"/>
<dbReference type="AlphaFoldDB" id="A0A4P8IDF0"/>
<evidence type="ECO:0000313" key="7">
    <source>
        <dbReference type="Proteomes" id="UP000298653"/>
    </source>
</evidence>
<dbReference type="Pfam" id="PF00005">
    <property type="entry name" value="ABC_tran"/>
    <property type="match status" value="1"/>
</dbReference>
<name>A0A4P8IDF0_9FIRM</name>
<evidence type="ECO:0000259" key="5">
    <source>
        <dbReference type="PROSITE" id="PS50893"/>
    </source>
</evidence>
<gene>
    <name evidence="6" type="ORF">AR1Y2_2388</name>
</gene>
<dbReference type="Gene3D" id="3.40.50.300">
    <property type="entry name" value="P-loop containing nucleotide triphosphate hydrolases"/>
    <property type="match status" value="1"/>
</dbReference>
<keyword evidence="4" id="KW-0067">ATP-binding</keyword>
<dbReference type="PANTHER" id="PTHR43335">
    <property type="entry name" value="ABC TRANSPORTER, ATP-BINDING PROTEIN"/>
    <property type="match status" value="1"/>
</dbReference>
<evidence type="ECO:0000256" key="3">
    <source>
        <dbReference type="ARBA" id="ARBA00022741"/>
    </source>
</evidence>
<dbReference type="SMART" id="SM00382">
    <property type="entry name" value="AAA"/>
    <property type="match status" value="1"/>
</dbReference>